<accession>A0A1F6C5M3</accession>
<dbReference type="InterPro" id="IPR019587">
    <property type="entry name" value="Polyketide_cyclase/dehydratase"/>
</dbReference>
<dbReference type="InterPro" id="IPR023393">
    <property type="entry name" value="START-like_dom_sf"/>
</dbReference>
<proteinExistence type="predicted"/>
<organism evidence="1 2">
    <name type="scientific">Candidatus Kaiserbacteria bacterium RIFCSPHIGHO2_01_FULL_48_10</name>
    <dbReference type="NCBI Taxonomy" id="1798476"/>
    <lineage>
        <taxon>Bacteria</taxon>
        <taxon>Candidatus Kaiseribacteriota</taxon>
    </lineage>
</organism>
<dbReference type="EMBL" id="MFKP01000008">
    <property type="protein sequence ID" value="OGG44459.1"/>
    <property type="molecule type" value="Genomic_DNA"/>
</dbReference>
<evidence type="ECO:0008006" key="3">
    <source>
        <dbReference type="Google" id="ProtNLM"/>
    </source>
</evidence>
<protein>
    <recommendedName>
        <fullName evidence="3">Polyketide cyclase</fullName>
    </recommendedName>
</protein>
<dbReference type="Proteomes" id="UP000178249">
    <property type="component" value="Unassembled WGS sequence"/>
</dbReference>
<gene>
    <name evidence="1" type="ORF">A2841_00045</name>
</gene>
<evidence type="ECO:0000313" key="2">
    <source>
        <dbReference type="Proteomes" id="UP000178249"/>
    </source>
</evidence>
<comment type="caution">
    <text evidence="1">The sequence shown here is derived from an EMBL/GenBank/DDBJ whole genome shotgun (WGS) entry which is preliminary data.</text>
</comment>
<dbReference type="AlphaFoldDB" id="A0A1F6C5M3"/>
<dbReference type="Gene3D" id="3.30.530.20">
    <property type="match status" value="1"/>
</dbReference>
<evidence type="ECO:0000313" key="1">
    <source>
        <dbReference type="EMBL" id="OGG44459.1"/>
    </source>
</evidence>
<sequence length="153" mass="17058">MTDTSSPQTPDIEQSVIINAPVERVFEFITNPKNRPKFLPDSLPPTNISSKAAKVGQTWDWHNGVMKMSLKGKAEVVGLEPLRRYTVKHSGDADVVQSFLFEAAGDKTKLTYSAPFAVGHHSLEKLNASILHGIHQIFARRALENVQKFFEQS</sequence>
<dbReference type="SUPFAM" id="SSF55961">
    <property type="entry name" value="Bet v1-like"/>
    <property type="match status" value="1"/>
</dbReference>
<reference evidence="1 2" key="1">
    <citation type="journal article" date="2016" name="Nat. Commun.">
        <title>Thousands of microbial genomes shed light on interconnected biogeochemical processes in an aquifer system.</title>
        <authorList>
            <person name="Anantharaman K."/>
            <person name="Brown C.T."/>
            <person name="Hug L.A."/>
            <person name="Sharon I."/>
            <person name="Castelle C.J."/>
            <person name="Probst A.J."/>
            <person name="Thomas B.C."/>
            <person name="Singh A."/>
            <person name="Wilkins M.J."/>
            <person name="Karaoz U."/>
            <person name="Brodie E.L."/>
            <person name="Williams K.H."/>
            <person name="Hubbard S.S."/>
            <person name="Banfield J.F."/>
        </authorList>
    </citation>
    <scope>NUCLEOTIDE SEQUENCE [LARGE SCALE GENOMIC DNA]</scope>
</reference>
<dbReference type="Pfam" id="PF10604">
    <property type="entry name" value="Polyketide_cyc2"/>
    <property type="match status" value="1"/>
</dbReference>
<name>A0A1F6C5M3_9BACT</name>